<proteinExistence type="predicted"/>
<accession>A0ABT1CBG1</accession>
<protein>
    <recommendedName>
        <fullName evidence="4">Mobilization protein</fullName>
    </recommendedName>
</protein>
<reference evidence="2 3" key="1">
    <citation type="submission" date="2022-06" db="EMBL/GenBank/DDBJ databases">
        <title>Mesorhizobium sp. strain RP14 Genome sequencing and assembly.</title>
        <authorList>
            <person name="Kim I."/>
        </authorList>
    </citation>
    <scope>NUCLEOTIDE SEQUENCE [LARGE SCALE GENOMIC DNA]</scope>
    <source>
        <strain evidence="3">RP14(2022)</strain>
    </source>
</reference>
<dbReference type="EMBL" id="JAMXQS010000008">
    <property type="protein sequence ID" value="MCO6051526.1"/>
    <property type="molecule type" value="Genomic_DNA"/>
</dbReference>
<keyword evidence="3" id="KW-1185">Reference proteome</keyword>
<comment type="caution">
    <text evidence="2">The sequence shown here is derived from an EMBL/GenBank/DDBJ whole genome shotgun (WGS) entry which is preliminary data.</text>
</comment>
<evidence type="ECO:0000313" key="3">
    <source>
        <dbReference type="Proteomes" id="UP001205906"/>
    </source>
</evidence>
<evidence type="ECO:0000313" key="2">
    <source>
        <dbReference type="EMBL" id="MCO6051526.1"/>
    </source>
</evidence>
<feature type="region of interest" description="Disordered" evidence="1">
    <location>
        <begin position="1"/>
        <end position="27"/>
    </location>
</feature>
<feature type="compositionally biased region" description="Polar residues" evidence="1">
    <location>
        <begin position="1"/>
        <end position="13"/>
    </location>
</feature>
<dbReference type="RefSeq" id="WP_252821174.1">
    <property type="nucleotide sequence ID" value="NZ_JAMXQS010000008.1"/>
</dbReference>
<gene>
    <name evidence="2" type="ORF">NGM99_17210</name>
</gene>
<organism evidence="2 3">
    <name type="scientific">Mesorhizobium liriopis</name>
    <dbReference type="NCBI Taxonomy" id="2953882"/>
    <lineage>
        <taxon>Bacteria</taxon>
        <taxon>Pseudomonadati</taxon>
        <taxon>Pseudomonadota</taxon>
        <taxon>Alphaproteobacteria</taxon>
        <taxon>Hyphomicrobiales</taxon>
        <taxon>Phyllobacteriaceae</taxon>
        <taxon>Mesorhizobium</taxon>
    </lineage>
</organism>
<dbReference type="Proteomes" id="UP001205906">
    <property type="component" value="Unassembled WGS sequence"/>
</dbReference>
<sequence length="145" mass="15692">MSLTGSFNPQTPEISKPPITSKASKRLPPFSIRLTEADRARLAMEAAGAPLGSYIKSKLLADASISRRRKSGQSVEDKQALAKALALLGGSQLFASLSELLELARNGALPFSPEIEAELLKALAEVRELRRLLMRALGLKPEVRE</sequence>
<evidence type="ECO:0008006" key="4">
    <source>
        <dbReference type="Google" id="ProtNLM"/>
    </source>
</evidence>
<evidence type="ECO:0000256" key="1">
    <source>
        <dbReference type="SAM" id="MobiDB-lite"/>
    </source>
</evidence>
<name>A0ABT1CBG1_9HYPH</name>